<accession>A0ABN7PFN6</accession>
<proteinExistence type="inferred from homology"/>
<keyword evidence="4 6" id="KW-1133">Transmembrane helix</keyword>
<keyword evidence="5 6" id="KW-0472">Membrane</keyword>
<reference evidence="7" key="1">
    <citation type="submission" date="2021-03" db="EMBL/GenBank/DDBJ databases">
        <authorList>
            <person name="Tran Van P."/>
        </authorList>
    </citation>
    <scope>NUCLEOTIDE SEQUENCE</scope>
</reference>
<comment type="caution">
    <text evidence="7">The sequence shown here is derived from an EMBL/GenBank/DDBJ whole genome shotgun (WGS) entry which is preliminary data.</text>
</comment>
<evidence type="ECO:0000256" key="1">
    <source>
        <dbReference type="ARBA" id="ARBA00004141"/>
    </source>
</evidence>
<dbReference type="PANTHER" id="PTHR12191:SF37">
    <property type="entry name" value="ZINC TRANSPORTER FOI"/>
    <property type="match status" value="1"/>
</dbReference>
<evidence type="ECO:0000256" key="3">
    <source>
        <dbReference type="ARBA" id="ARBA00022692"/>
    </source>
</evidence>
<evidence type="ECO:0000313" key="7">
    <source>
        <dbReference type="EMBL" id="CAG2066067.1"/>
    </source>
</evidence>
<feature type="transmembrane region" description="Helical" evidence="6">
    <location>
        <begin position="93"/>
        <end position="110"/>
    </location>
</feature>
<gene>
    <name evidence="7" type="ORF">TPAB3V08_LOCUS13010</name>
</gene>
<sequence length="163" mass="17306">MSSVAWMVIMGDGLHNFTDGMAIGAAFASNIAGGFSTAIAVFCHELPHEIGDFAVLLKAGMSAKQAVFYNLLSSVLCLFGMMLGVFLGENESASSWIFAVAGGMFLYIALVDMIPELTTSHSKEGGSLFQCLLQCLGLTSGIAIMLIIAMYEHDLKTAFTDSE</sequence>
<evidence type="ECO:0000256" key="5">
    <source>
        <dbReference type="ARBA" id="ARBA00023136"/>
    </source>
</evidence>
<evidence type="ECO:0000256" key="2">
    <source>
        <dbReference type="ARBA" id="ARBA00006939"/>
    </source>
</evidence>
<dbReference type="InterPro" id="IPR050799">
    <property type="entry name" value="ZIP_Transporter"/>
</dbReference>
<organism evidence="7 8">
    <name type="scientific">Timema podura</name>
    <name type="common">Walking stick</name>
    <dbReference type="NCBI Taxonomy" id="61482"/>
    <lineage>
        <taxon>Eukaryota</taxon>
        <taxon>Metazoa</taxon>
        <taxon>Ecdysozoa</taxon>
        <taxon>Arthropoda</taxon>
        <taxon>Hexapoda</taxon>
        <taxon>Insecta</taxon>
        <taxon>Pterygota</taxon>
        <taxon>Neoptera</taxon>
        <taxon>Polyneoptera</taxon>
        <taxon>Phasmatodea</taxon>
        <taxon>Timematodea</taxon>
        <taxon>Timematoidea</taxon>
        <taxon>Timematidae</taxon>
        <taxon>Timema</taxon>
    </lineage>
</organism>
<dbReference type="PANTHER" id="PTHR12191">
    <property type="entry name" value="SOLUTE CARRIER FAMILY 39"/>
    <property type="match status" value="1"/>
</dbReference>
<dbReference type="InterPro" id="IPR003689">
    <property type="entry name" value="ZIP"/>
</dbReference>
<comment type="similarity">
    <text evidence="2">Belongs to the ZIP transporter (TC 2.A.5) family.</text>
</comment>
<comment type="subcellular location">
    <subcellularLocation>
        <location evidence="1">Membrane</location>
        <topology evidence="1">Multi-pass membrane protein</topology>
    </subcellularLocation>
</comment>
<evidence type="ECO:0000256" key="6">
    <source>
        <dbReference type="SAM" id="Phobius"/>
    </source>
</evidence>
<protein>
    <submittedName>
        <fullName evidence="7">Uncharacterized protein</fullName>
    </submittedName>
</protein>
<feature type="transmembrane region" description="Helical" evidence="6">
    <location>
        <begin position="131"/>
        <end position="151"/>
    </location>
</feature>
<keyword evidence="3 6" id="KW-0812">Transmembrane</keyword>
<name>A0ABN7PFN6_TIMPD</name>
<dbReference type="Pfam" id="PF02535">
    <property type="entry name" value="Zip"/>
    <property type="match status" value="1"/>
</dbReference>
<keyword evidence="8" id="KW-1185">Reference proteome</keyword>
<feature type="transmembrane region" description="Helical" evidence="6">
    <location>
        <begin position="20"/>
        <end position="46"/>
    </location>
</feature>
<dbReference type="EMBL" id="CAJPIN010050074">
    <property type="protein sequence ID" value="CAG2066067.1"/>
    <property type="molecule type" value="Genomic_DNA"/>
</dbReference>
<dbReference type="Proteomes" id="UP001153148">
    <property type="component" value="Unassembled WGS sequence"/>
</dbReference>
<evidence type="ECO:0000256" key="4">
    <source>
        <dbReference type="ARBA" id="ARBA00022989"/>
    </source>
</evidence>
<feature type="transmembrane region" description="Helical" evidence="6">
    <location>
        <begin position="67"/>
        <end position="87"/>
    </location>
</feature>
<evidence type="ECO:0000313" key="8">
    <source>
        <dbReference type="Proteomes" id="UP001153148"/>
    </source>
</evidence>